<keyword evidence="1" id="KW-1133">Transmembrane helix</keyword>
<evidence type="ECO:0000313" key="3">
    <source>
        <dbReference type="Proteomes" id="UP000009058"/>
    </source>
</evidence>
<dbReference type="InParanoid" id="G4MVD2"/>
<proteinExistence type="predicted"/>
<keyword evidence="1" id="KW-0472">Membrane</keyword>
<evidence type="ECO:0000256" key="1">
    <source>
        <dbReference type="SAM" id="Phobius"/>
    </source>
</evidence>
<feature type="transmembrane region" description="Helical" evidence="1">
    <location>
        <begin position="59"/>
        <end position="79"/>
    </location>
</feature>
<feature type="transmembrane region" description="Helical" evidence="1">
    <location>
        <begin position="100"/>
        <end position="117"/>
    </location>
</feature>
<protein>
    <submittedName>
        <fullName evidence="2">Uncharacterized protein</fullName>
    </submittedName>
</protein>
<gene>
    <name evidence="2" type="ORF">MGG_11146</name>
</gene>
<dbReference type="EMBL" id="CM001232">
    <property type="protein sequence ID" value="EHA54954.1"/>
    <property type="molecule type" value="Genomic_DNA"/>
</dbReference>
<reference key="2">
    <citation type="submission" date="2011-05" db="EMBL/GenBank/DDBJ databases">
        <title>The Genome Sequence of Magnaporthe oryzae 70-15.</title>
        <authorList>
            <consortium name="The Broad Institute Genome Sequencing Platform"/>
            <person name="Ma L.-J."/>
            <person name="Dead R."/>
            <person name="Young S.K."/>
            <person name="Zeng Q."/>
            <person name="Gargeya S."/>
            <person name="Fitzgerald M."/>
            <person name="Haas B."/>
            <person name="Abouelleil A."/>
            <person name="Alvarado L."/>
            <person name="Arachchi H.M."/>
            <person name="Berlin A."/>
            <person name="Brown A."/>
            <person name="Chapman S.B."/>
            <person name="Chen Z."/>
            <person name="Dunbar C."/>
            <person name="Freedman E."/>
            <person name="Gearin G."/>
            <person name="Gellesch M."/>
            <person name="Goldberg J."/>
            <person name="Griggs A."/>
            <person name="Gujja S."/>
            <person name="Heiman D."/>
            <person name="Howarth C."/>
            <person name="Larson L."/>
            <person name="Lui A."/>
            <person name="MacDonald P.J.P."/>
            <person name="Mehta T."/>
            <person name="Montmayeur A."/>
            <person name="Murphy C."/>
            <person name="Neiman D."/>
            <person name="Pearson M."/>
            <person name="Priest M."/>
            <person name="Roberts A."/>
            <person name="Saif S."/>
            <person name="Shea T."/>
            <person name="Shenoy N."/>
            <person name="Sisk P."/>
            <person name="Stolte C."/>
            <person name="Sykes S."/>
            <person name="Yandava C."/>
            <person name="Wortman J."/>
            <person name="Nusbaum C."/>
            <person name="Birren B."/>
        </authorList>
    </citation>
    <scope>NUCLEOTIDE SEQUENCE</scope>
    <source>
        <strain>70-15</strain>
    </source>
</reference>
<dbReference type="RefSeq" id="XP_003714761.1">
    <property type="nucleotide sequence ID" value="XM_003714713.1"/>
</dbReference>
<dbReference type="HOGENOM" id="CLU_1993058_0_0_1"/>
<keyword evidence="1" id="KW-0812">Transmembrane</keyword>
<dbReference type="Proteomes" id="UP000009058">
    <property type="component" value="Chromosome 2"/>
</dbReference>
<organism evidence="2 3">
    <name type="scientific">Pyricularia oryzae (strain 70-15 / ATCC MYA-4617 / FGSC 8958)</name>
    <name type="common">Rice blast fungus</name>
    <name type="synonym">Magnaporthe oryzae</name>
    <dbReference type="NCBI Taxonomy" id="242507"/>
    <lineage>
        <taxon>Eukaryota</taxon>
        <taxon>Fungi</taxon>
        <taxon>Dikarya</taxon>
        <taxon>Ascomycota</taxon>
        <taxon>Pezizomycotina</taxon>
        <taxon>Sordariomycetes</taxon>
        <taxon>Sordariomycetidae</taxon>
        <taxon>Magnaporthales</taxon>
        <taxon>Pyriculariaceae</taxon>
        <taxon>Pyricularia</taxon>
    </lineage>
</organism>
<evidence type="ECO:0000313" key="2">
    <source>
        <dbReference type="EMBL" id="EHA54954.1"/>
    </source>
</evidence>
<name>G4MVD2_PYRO7</name>
<accession>G4MVD2</accession>
<sequence>MHDCMNSGCGPFGTDYTRASVFEHSQTRRRNSGAVDWHLFANELLRLTNGASLLSFTDFLLSGFFLFLFFFPLRPIHLTHTHSLKRGRYPGVLFWQRNRSFVTSFFPSSIVFSFFTWRRREHSCC</sequence>
<dbReference type="GeneID" id="5051121"/>
<dbReference type="VEuPathDB" id="FungiDB:MGG_11146"/>
<dbReference type="AlphaFoldDB" id="G4MVD2"/>
<keyword evidence="3" id="KW-1185">Reference proteome</keyword>
<dbReference type="KEGG" id="mgr:MGG_11146"/>
<reference evidence="2 3" key="1">
    <citation type="journal article" date="2005" name="Nature">
        <title>The genome sequence of the rice blast fungus Magnaporthe grisea.</title>
        <authorList>
            <person name="Dean R.A."/>
            <person name="Talbot N.J."/>
            <person name="Ebbole D.J."/>
            <person name="Farman M.L."/>
            <person name="Mitchell T.K."/>
            <person name="Orbach M.J."/>
            <person name="Thon M."/>
            <person name="Kulkarni R."/>
            <person name="Xu J.R."/>
            <person name="Pan H."/>
            <person name="Read N.D."/>
            <person name="Lee Y.H."/>
            <person name="Carbone I."/>
            <person name="Brown D."/>
            <person name="Oh Y.Y."/>
            <person name="Donofrio N."/>
            <person name="Jeong J.S."/>
            <person name="Soanes D.M."/>
            <person name="Djonovic S."/>
            <person name="Kolomiets E."/>
            <person name="Rehmeyer C."/>
            <person name="Li W."/>
            <person name="Harding M."/>
            <person name="Kim S."/>
            <person name="Lebrun M.H."/>
            <person name="Bohnert H."/>
            <person name="Coughlan S."/>
            <person name="Butler J."/>
            <person name="Calvo S."/>
            <person name="Ma L.J."/>
            <person name="Nicol R."/>
            <person name="Purcell S."/>
            <person name="Nusbaum C."/>
            <person name="Galagan J.E."/>
            <person name="Birren B.W."/>
        </authorList>
    </citation>
    <scope>NUCLEOTIDE SEQUENCE [LARGE SCALE GENOMIC DNA]</scope>
    <source>
        <strain evidence="3">70-15 / ATCC MYA-4617 / FGSC 8958</strain>
    </source>
</reference>